<dbReference type="Gene3D" id="3.40.50.720">
    <property type="entry name" value="NAD(P)-binding Rossmann-like Domain"/>
    <property type="match status" value="1"/>
</dbReference>
<gene>
    <name evidence="3" type="ORF">FA014_01530</name>
</gene>
<evidence type="ECO:0000313" key="3">
    <source>
        <dbReference type="EMBL" id="TKR27187.1"/>
    </source>
</evidence>
<dbReference type="Proteomes" id="UP000308121">
    <property type="component" value="Unassembled WGS sequence"/>
</dbReference>
<dbReference type="GO" id="GO:0009247">
    <property type="term" value="P:glycolipid biosynthetic process"/>
    <property type="evidence" value="ECO:0007669"/>
    <property type="project" value="TreeGrafter"/>
</dbReference>
<reference evidence="3 4" key="1">
    <citation type="submission" date="2019-05" db="EMBL/GenBank/DDBJ databases">
        <title>Genome sequence of Cellulomonas hominis strain CS1.</title>
        <authorList>
            <person name="Belmont J."/>
            <person name="Maclea K.S."/>
        </authorList>
    </citation>
    <scope>NUCLEOTIDE SEQUENCE [LARGE SCALE GENOMIC DNA]</scope>
    <source>
        <strain evidence="3 4">CS1</strain>
    </source>
</reference>
<evidence type="ECO:0000259" key="2">
    <source>
        <dbReference type="Pfam" id="PF03435"/>
    </source>
</evidence>
<comment type="caution">
    <text evidence="3">The sequence shown here is derived from an EMBL/GenBank/DDBJ whole genome shotgun (WGS) entry which is preliminary data.</text>
</comment>
<dbReference type="Pfam" id="PF03435">
    <property type="entry name" value="Sacchrp_dh_NADP"/>
    <property type="match status" value="1"/>
</dbReference>
<sequence length="407" mass="41286">MADREHDLVLLGATSFVGALTAEHLARAAPPGTRVALAGRDRERLAAVRRRLPAPAADWPLVVVDATDPAGLRRVAGSTTALATTVGPYARRGLPVVEACAATGTHYADLSGELTFVRAAVDAADGPARTSGARLVHACGYDSVPSDLGVHLLHRAAQAAGDGSGLTAVQALVAARGGVSGGTVSSLLGEVEAVRTDPGARRLHADPHALSPNPAAEPGTAQPRLLAPPHRVSGRWAAPSVMAPFDAHVVRRSNALTAWAYGRGLRYAEHLDAGRGVAGLLRAAALTGATVLGAAALALPPTRRLVEQALPAAGDGPDAATREAGWFRHRFLASTAAGGRYAARVAASGDPGYAATAVMLGEAALALALDGTALPDRAGSLTPATALGDALVTRLRARGFRLDAVAV</sequence>
<evidence type="ECO:0000256" key="1">
    <source>
        <dbReference type="SAM" id="MobiDB-lite"/>
    </source>
</evidence>
<dbReference type="PANTHER" id="PTHR12286">
    <property type="entry name" value="SACCHAROPINE DEHYDROGENASE-LIKE OXIDOREDUCTASE"/>
    <property type="match status" value="1"/>
</dbReference>
<dbReference type="InterPro" id="IPR051276">
    <property type="entry name" value="Saccharopine_DH-like_oxidrdct"/>
</dbReference>
<dbReference type="AlphaFoldDB" id="A0A7Z8K319"/>
<proteinExistence type="predicted"/>
<dbReference type="OrthoDB" id="4369409at2"/>
<feature type="region of interest" description="Disordered" evidence="1">
    <location>
        <begin position="202"/>
        <end position="227"/>
    </location>
</feature>
<evidence type="ECO:0000313" key="4">
    <source>
        <dbReference type="Proteomes" id="UP000308121"/>
    </source>
</evidence>
<protein>
    <submittedName>
        <fullName evidence="3">Enoyl-ACP reductase</fullName>
    </submittedName>
</protein>
<name>A0A7Z8K319_9CELL</name>
<dbReference type="PANTHER" id="PTHR12286:SF5">
    <property type="entry name" value="SACCHAROPINE DEHYDROGENASE-LIKE OXIDOREDUCTASE"/>
    <property type="match status" value="1"/>
</dbReference>
<dbReference type="InterPro" id="IPR036291">
    <property type="entry name" value="NAD(P)-bd_dom_sf"/>
</dbReference>
<accession>A0A7Z8K319</accession>
<dbReference type="GO" id="GO:0005886">
    <property type="term" value="C:plasma membrane"/>
    <property type="evidence" value="ECO:0007669"/>
    <property type="project" value="TreeGrafter"/>
</dbReference>
<dbReference type="EMBL" id="SZYE01000005">
    <property type="protein sequence ID" value="TKR27187.1"/>
    <property type="molecule type" value="Genomic_DNA"/>
</dbReference>
<dbReference type="InterPro" id="IPR005097">
    <property type="entry name" value="Sacchrp_dh_NADP-bd"/>
</dbReference>
<dbReference type="SUPFAM" id="SSF51735">
    <property type="entry name" value="NAD(P)-binding Rossmann-fold domains"/>
    <property type="match status" value="1"/>
</dbReference>
<dbReference type="RefSeq" id="WP_154727952.1">
    <property type="nucleotide sequence ID" value="NZ_SZYE01000005.1"/>
</dbReference>
<feature type="domain" description="Saccharopine dehydrogenase NADP binding" evidence="2">
    <location>
        <begin position="9"/>
        <end position="112"/>
    </location>
</feature>
<organism evidence="3 4">
    <name type="scientific">Cellulomonas hominis</name>
    <dbReference type="NCBI Taxonomy" id="156981"/>
    <lineage>
        <taxon>Bacteria</taxon>
        <taxon>Bacillati</taxon>
        <taxon>Actinomycetota</taxon>
        <taxon>Actinomycetes</taxon>
        <taxon>Micrococcales</taxon>
        <taxon>Cellulomonadaceae</taxon>
        <taxon>Cellulomonas</taxon>
    </lineage>
</organism>